<dbReference type="EMBL" id="JAUSTY010000013">
    <property type="protein sequence ID" value="MDQ0167196.1"/>
    <property type="molecule type" value="Genomic_DNA"/>
</dbReference>
<protein>
    <submittedName>
        <fullName evidence="2">4-amino-4-deoxy-L-arabinose transferase-like glycosyltransferase</fullName>
    </submittedName>
</protein>
<proteinExistence type="predicted"/>
<name>A0ABT9W1R2_9BACI</name>
<feature type="transmembrane region" description="Helical" evidence="1">
    <location>
        <begin position="38"/>
        <end position="55"/>
    </location>
</feature>
<dbReference type="Proteomes" id="UP001235840">
    <property type="component" value="Unassembled WGS sequence"/>
</dbReference>
<accession>A0ABT9W1R2</accession>
<keyword evidence="1" id="KW-1133">Transmembrane helix</keyword>
<gene>
    <name evidence="2" type="ORF">J2S11_003121</name>
</gene>
<feature type="transmembrane region" description="Helical" evidence="1">
    <location>
        <begin position="6"/>
        <end position="26"/>
    </location>
</feature>
<reference evidence="2 3" key="1">
    <citation type="submission" date="2023-07" db="EMBL/GenBank/DDBJ databases">
        <title>Genomic Encyclopedia of Type Strains, Phase IV (KMG-IV): sequencing the most valuable type-strain genomes for metagenomic binning, comparative biology and taxonomic classification.</title>
        <authorList>
            <person name="Goeker M."/>
        </authorList>
    </citation>
    <scope>NUCLEOTIDE SEQUENCE [LARGE SCALE GENOMIC DNA]</scope>
    <source>
        <strain evidence="2 3">DSM 12751</strain>
    </source>
</reference>
<evidence type="ECO:0000313" key="2">
    <source>
        <dbReference type="EMBL" id="MDQ0167196.1"/>
    </source>
</evidence>
<keyword evidence="1" id="KW-0812">Transmembrane</keyword>
<dbReference type="RefSeq" id="WP_343834762.1">
    <property type="nucleotide sequence ID" value="NZ_BAAADK010000046.1"/>
</dbReference>
<sequence length="85" mass="9474">MSENPLGYMLAVVILGPVPFLILYTLLKRKFAAEISALLSALMVAVPLFILSITVLNNPPYVYFAVLSVILIFYSIKVRSKLRSQ</sequence>
<organism evidence="2 3">
    <name type="scientific">Caldalkalibacillus horti</name>
    <dbReference type="NCBI Taxonomy" id="77523"/>
    <lineage>
        <taxon>Bacteria</taxon>
        <taxon>Bacillati</taxon>
        <taxon>Bacillota</taxon>
        <taxon>Bacilli</taxon>
        <taxon>Bacillales</taxon>
        <taxon>Bacillaceae</taxon>
        <taxon>Caldalkalibacillus</taxon>
    </lineage>
</organism>
<keyword evidence="3" id="KW-1185">Reference proteome</keyword>
<comment type="caution">
    <text evidence="2">The sequence shown here is derived from an EMBL/GenBank/DDBJ whole genome shotgun (WGS) entry which is preliminary data.</text>
</comment>
<keyword evidence="1" id="KW-0472">Membrane</keyword>
<feature type="transmembrane region" description="Helical" evidence="1">
    <location>
        <begin position="61"/>
        <end position="78"/>
    </location>
</feature>
<evidence type="ECO:0000256" key="1">
    <source>
        <dbReference type="SAM" id="Phobius"/>
    </source>
</evidence>
<evidence type="ECO:0000313" key="3">
    <source>
        <dbReference type="Proteomes" id="UP001235840"/>
    </source>
</evidence>